<name>A0A6J8APD3_MYTCO</name>
<accession>A0A6J8APD3</accession>
<sequence length="356" mass="40438">MNNAISLGIRKQTSIPMTKDLKDEIINWRFLDSWTGKLEWKKERHLVVNIYTDASMYKLGGYFKINDREHKVGDSWAQEMLSLPIMVLEAKALLNVLRSIREDIKGSRVDANVDNQALIGAWNNEGSKSMILNSTLKDIFQLTLDLDVMLNLHFVPSKLNLADEPSRKLSKSDATLDNETWYKIQEYFGGNTGHTIDLMEQANASISVKQATPLMFSKLGKLCRHLSYRVSVEVDRISKFLYARDLAYFSILSHSDRRGGDLGLLTADRCLQMPDSDGIFVSQTADKVSTLDNPRNFIVLPSKDSDICPVKNFKKYITNAKELNITFMEGYVFRIRDKGSRTIVNEPVTSSCMTET</sequence>
<proteinExistence type="predicted"/>
<dbReference type="EMBL" id="CACVKT020001646">
    <property type="protein sequence ID" value="CAC5370047.1"/>
    <property type="molecule type" value="Genomic_DNA"/>
</dbReference>
<dbReference type="PANTHER" id="PTHR33050">
    <property type="entry name" value="REVERSE TRANSCRIPTASE DOMAIN-CONTAINING PROTEIN"/>
    <property type="match status" value="1"/>
</dbReference>
<reference evidence="1 2" key="1">
    <citation type="submission" date="2020-06" db="EMBL/GenBank/DDBJ databases">
        <authorList>
            <person name="Li R."/>
            <person name="Bekaert M."/>
        </authorList>
    </citation>
    <scope>NUCLEOTIDE SEQUENCE [LARGE SCALE GENOMIC DNA]</scope>
    <source>
        <strain evidence="2">wild</strain>
    </source>
</reference>
<dbReference type="OrthoDB" id="6097038at2759"/>
<gene>
    <name evidence="1" type="ORF">MCOR_9029</name>
</gene>
<dbReference type="Proteomes" id="UP000507470">
    <property type="component" value="Unassembled WGS sequence"/>
</dbReference>
<evidence type="ECO:0000313" key="2">
    <source>
        <dbReference type="Proteomes" id="UP000507470"/>
    </source>
</evidence>
<dbReference type="PANTHER" id="PTHR33050:SF7">
    <property type="entry name" value="RIBONUCLEASE H"/>
    <property type="match status" value="1"/>
</dbReference>
<dbReference type="InterPro" id="IPR052055">
    <property type="entry name" value="Hepadnavirus_pol/RT"/>
</dbReference>
<keyword evidence="2" id="KW-1185">Reference proteome</keyword>
<organism evidence="1 2">
    <name type="scientific">Mytilus coruscus</name>
    <name type="common">Sea mussel</name>
    <dbReference type="NCBI Taxonomy" id="42192"/>
    <lineage>
        <taxon>Eukaryota</taxon>
        <taxon>Metazoa</taxon>
        <taxon>Spiralia</taxon>
        <taxon>Lophotrochozoa</taxon>
        <taxon>Mollusca</taxon>
        <taxon>Bivalvia</taxon>
        <taxon>Autobranchia</taxon>
        <taxon>Pteriomorphia</taxon>
        <taxon>Mytilida</taxon>
        <taxon>Mytiloidea</taxon>
        <taxon>Mytilidae</taxon>
        <taxon>Mytilinae</taxon>
        <taxon>Mytilus</taxon>
    </lineage>
</organism>
<dbReference type="AlphaFoldDB" id="A0A6J8APD3"/>
<evidence type="ECO:0000313" key="1">
    <source>
        <dbReference type="EMBL" id="CAC5370047.1"/>
    </source>
</evidence>
<protein>
    <submittedName>
        <fullName evidence="1">Uncharacterized protein</fullName>
    </submittedName>
</protein>